<evidence type="ECO:0000313" key="1">
    <source>
        <dbReference type="EMBL" id="CBI11383.1"/>
    </source>
</evidence>
<comment type="caution">
    <text evidence="1">The sequence shown here is derived from an EMBL/GenBank/DDBJ whole genome shotgun (WGS) entry which is preliminary data.</text>
</comment>
<proteinExistence type="predicted"/>
<reference evidence="1" key="1">
    <citation type="submission" date="2009-10" db="EMBL/GenBank/DDBJ databases">
        <title>Diversity of trophic interactions inside an arsenic-rich microbial ecosystem.</title>
        <authorList>
            <person name="Bertin P.N."/>
            <person name="Heinrich-Salmeron A."/>
            <person name="Pelletier E."/>
            <person name="Goulhen-Chollet F."/>
            <person name="Arsene-Ploetze F."/>
            <person name="Gallien S."/>
            <person name="Calteau A."/>
            <person name="Vallenet D."/>
            <person name="Casiot C."/>
            <person name="Chane-Woon-Ming B."/>
            <person name="Giloteaux L."/>
            <person name="Barakat M."/>
            <person name="Bonnefoy V."/>
            <person name="Bruneel O."/>
            <person name="Chandler M."/>
            <person name="Cleiss J."/>
            <person name="Duran R."/>
            <person name="Elbaz-Poulichet F."/>
            <person name="Fonknechten N."/>
            <person name="Lauga B."/>
            <person name="Mornico D."/>
            <person name="Ortet P."/>
            <person name="Schaeffer C."/>
            <person name="Siguier P."/>
            <person name="Alexander Thil Smith A."/>
            <person name="Van Dorsselaer A."/>
            <person name="Weissenbach J."/>
            <person name="Medigue C."/>
            <person name="Le Paslier D."/>
        </authorList>
    </citation>
    <scope>NUCLEOTIDE SEQUENCE</scope>
</reference>
<dbReference type="EMBL" id="CABR01000139">
    <property type="protein sequence ID" value="CBI11383.1"/>
    <property type="molecule type" value="Genomic_DNA"/>
</dbReference>
<sequence length="75" mass="8297">MSEMIDITPTWGEFGRMYVNLAESQEVKVIRGLRPEVAKAMAAAEALKAVQGTFTEEQCSLAAQVMTNELKKQGY</sequence>
<dbReference type="AlphaFoldDB" id="E6QVW0"/>
<gene>
    <name evidence="1" type="ORF">CARN7_2207</name>
</gene>
<organism evidence="1">
    <name type="scientific">mine drainage metagenome</name>
    <dbReference type="NCBI Taxonomy" id="410659"/>
    <lineage>
        <taxon>unclassified sequences</taxon>
        <taxon>metagenomes</taxon>
        <taxon>ecological metagenomes</taxon>
    </lineage>
</organism>
<name>E6QVW0_9ZZZZ</name>
<protein>
    <submittedName>
        <fullName evidence="1">Uncharacterized protein</fullName>
    </submittedName>
</protein>
<accession>E6QVW0</accession>